<evidence type="ECO:0000256" key="1">
    <source>
        <dbReference type="SAM" id="SignalP"/>
    </source>
</evidence>
<gene>
    <name evidence="2" type="ORF">JMJ55_12250</name>
</gene>
<name>A0ABS1V327_9PROT</name>
<dbReference type="EMBL" id="JAEUXJ010000004">
    <property type="protein sequence ID" value="MBL6456099.1"/>
    <property type="molecule type" value="Genomic_DNA"/>
</dbReference>
<evidence type="ECO:0000313" key="2">
    <source>
        <dbReference type="EMBL" id="MBL6456099.1"/>
    </source>
</evidence>
<comment type="caution">
    <text evidence="2">The sequence shown here is derived from an EMBL/GenBank/DDBJ whole genome shotgun (WGS) entry which is preliminary data.</text>
</comment>
<dbReference type="RefSeq" id="WP_202825835.1">
    <property type="nucleotide sequence ID" value="NZ_JAEUXJ010000004.1"/>
</dbReference>
<keyword evidence="1" id="KW-0732">Signal</keyword>
<reference evidence="2 3" key="1">
    <citation type="submission" date="2021-01" db="EMBL/GenBank/DDBJ databases">
        <title>Belnapia mucosa sp. nov. and Belnapia arida sp. nov., isolated from the Tabernas Desert (Almeria, Spain).</title>
        <authorList>
            <person name="Molina-Menor E."/>
            <person name="Vidal-Verdu A."/>
            <person name="Calonge A."/>
            <person name="Satari L."/>
            <person name="Pereto Magraner J."/>
            <person name="Porcar Miralles M."/>
        </authorList>
    </citation>
    <scope>NUCLEOTIDE SEQUENCE [LARGE SCALE GENOMIC DNA]</scope>
    <source>
        <strain evidence="2 3">T6</strain>
    </source>
</reference>
<feature type="signal peptide" evidence="1">
    <location>
        <begin position="1"/>
        <end position="23"/>
    </location>
</feature>
<evidence type="ECO:0008006" key="4">
    <source>
        <dbReference type="Google" id="ProtNLM"/>
    </source>
</evidence>
<evidence type="ECO:0000313" key="3">
    <source>
        <dbReference type="Proteomes" id="UP000606490"/>
    </source>
</evidence>
<protein>
    <recommendedName>
        <fullName evidence="4">Lipoprotein SmpA/OmlA domain-containing protein</fullName>
    </recommendedName>
</protein>
<organism evidence="2 3">
    <name type="scientific">Belnapia mucosa</name>
    <dbReference type="NCBI Taxonomy" id="2804532"/>
    <lineage>
        <taxon>Bacteria</taxon>
        <taxon>Pseudomonadati</taxon>
        <taxon>Pseudomonadota</taxon>
        <taxon>Alphaproteobacteria</taxon>
        <taxon>Acetobacterales</taxon>
        <taxon>Roseomonadaceae</taxon>
        <taxon>Belnapia</taxon>
    </lineage>
</organism>
<accession>A0ABS1V327</accession>
<keyword evidence="3" id="KW-1185">Reference proteome</keyword>
<sequence>MIRRSLLGVALTALCLGRAEAQASVTLFKVIGPRDEVVIGMTAAELERLGPGLAVERVARALVGYNQLTVWRYSVGRAPDGGTRFAANGRIAILRHDTVRIEPYTAALPVMPPPTE</sequence>
<proteinExistence type="predicted"/>
<dbReference type="Proteomes" id="UP000606490">
    <property type="component" value="Unassembled WGS sequence"/>
</dbReference>
<feature type="chain" id="PRO_5045912808" description="Lipoprotein SmpA/OmlA domain-containing protein" evidence="1">
    <location>
        <begin position="24"/>
        <end position="116"/>
    </location>
</feature>